<sequence length="304" mass="33576">MQADGSVKYDEEYILNPQGQRLFTCRWLPVEREPKALVFLCHGYALESSTCMKGAGTRLATAGYAAYSMDYKGHGKSCGLLGYIDSFDDIVTDYLHYVTSIVDKSENKGRKKFLLGESAGGALALLIHGRQSEYWDGAILAAPMCKIAEEVTPNAMVVWVIKMLANIIPTWGIVPIPQDLVEASFRDPRIRENPNCYKGRPRLKTALELVRAGLEVEQGLPQVSLPFLVVHGGGDIVTDISASKMLFEIAGSTDKSLKMYPGMWHSLIYGEMPENLDIVFADIIAWLDERTAPIIPASLEVEIS</sequence>
<dbReference type="Proteomes" id="UP000594263">
    <property type="component" value="Unplaced"/>
</dbReference>
<keyword evidence="3" id="KW-1185">Reference proteome</keyword>
<organism evidence="2 3">
    <name type="scientific">Kalanchoe fedtschenkoi</name>
    <name type="common">Lavender scallops</name>
    <name type="synonym">South American air plant</name>
    <dbReference type="NCBI Taxonomy" id="63787"/>
    <lineage>
        <taxon>Eukaryota</taxon>
        <taxon>Viridiplantae</taxon>
        <taxon>Streptophyta</taxon>
        <taxon>Embryophyta</taxon>
        <taxon>Tracheophyta</taxon>
        <taxon>Spermatophyta</taxon>
        <taxon>Magnoliopsida</taxon>
        <taxon>eudicotyledons</taxon>
        <taxon>Gunneridae</taxon>
        <taxon>Pentapetalae</taxon>
        <taxon>Saxifragales</taxon>
        <taxon>Crassulaceae</taxon>
        <taxon>Kalanchoe</taxon>
    </lineage>
</organism>
<name>A0A7N1A1F4_KALFE</name>
<feature type="domain" description="Serine aminopeptidase S33" evidence="1">
    <location>
        <begin position="33"/>
        <end position="268"/>
    </location>
</feature>
<evidence type="ECO:0000259" key="1">
    <source>
        <dbReference type="Pfam" id="PF12146"/>
    </source>
</evidence>
<dbReference type="InterPro" id="IPR051044">
    <property type="entry name" value="MAG_DAG_Lipase"/>
</dbReference>
<dbReference type="EnsemblPlants" id="Kaladp0060s0321.1.v1.1">
    <property type="protein sequence ID" value="Kaladp0060s0321.1.v1.1"/>
    <property type="gene ID" value="Kaladp0060s0321.v1.1"/>
</dbReference>
<evidence type="ECO:0000313" key="3">
    <source>
        <dbReference type="Proteomes" id="UP000594263"/>
    </source>
</evidence>
<dbReference type="InterPro" id="IPR022742">
    <property type="entry name" value="Hydrolase_4"/>
</dbReference>
<dbReference type="InterPro" id="IPR029058">
    <property type="entry name" value="AB_hydrolase_fold"/>
</dbReference>
<dbReference type="SUPFAM" id="SSF53474">
    <property type="entry name" value="alpha/beta-Hydrolases"/>
    <property type="match status" value="1"/>
</dbReference>
<reference evidence="2" key="1">
    <citation type="submission" date="2021-01" db="UniProtKB">
        <authorList>
            <consortium name="EnsemblPlants"/>
        </authorList>
    </citation>
    <scope>IDENTIFICATION</scope>
</reference>
<accession>A0A7N1A1F4</accession>
<dbReference type="Pfam" id="PF12146">
    <property type="entry name" value="Hydrolase_4"/>
    <property type="match status" value="1"/>
</dbReference>
<dbReference type="Gramene" id="Kaladp0060s0321.1.v1.1">
    <property type="protein sequence ID" value="Kaladp0060s0321.1.v1.1"/>
    <property type="gene ID" value="Kaladp0060s0321.v1.1"/>
</dbReference>
<dbReference type="AlphaFoldDB" id="A0A7N1A1F4"/>
<dbReference type="OMA" id="INNARGM"/>
<dbReference type="Gene3D" id="3.40.50.1820">
    <property type="entry name" value="alpha/beta hydrolase"/>
    <property type="match status" value="1"/>
</dbReference>
<dbReference type="PANTHER" id="PTHR11614">
    <property type="entry name" value="PHOSPHOLIPASE-RELATED"/>
    <property type="match status" value="1"/>
</dbReference>
<evidence type="ECO:0000313" key="2">
    <source>
        <dbReference type="EnsemblPlants" id="Kaladp0060s0321.1.v1.1"/>
    </source>
</evidence>
<proteinExistence type="predicted"/>
<protein>
    <recommendedName>
        <fullName evidence="1">Serine aminopeptidase S33 domain-containing protein</fullName>
    </recommendedName>
</protein>